<evidence type="ECO:0000313" key="1">
    <source>
        <dbReference type="EMBL" id="ESU40983.1"/>
    </source>
</evidence>
<reference evidence="2" key="1">
    <citation type="submission" date="2012-02" db="EMBL/GenBank/DDBJ databases">
        <title>Genome sequencing of Giardia lamblia Genotypes A2 and B isolates (DH and GS) and comparative analysis with the genomes of Genotypes A1 and E (WB and Pig).</title>
        <authorList>
            <person name="Adam R."/>
            <person name="Dahlstrom E."/>
            <person name="Martens C."/>
            <person name="Bruno D."/>
            <person name="Barbian K."/>
            <person name="Porcella S.F."/>
            <person name="Nash T."/>
        </authorList>
    </citation>
    <scope>NUCLEOTIDE SEQUENCE</scope>
    <source>
        <strain evidence="2">GS</strain>
    </source>
</reference>
<dbReference type="AlphaFoldDB" id="V6TPS5"/>
<sequence length="118" mass="13130">MYTRAFPYTLISPLFRTNPCRSNQGSRRALHRDSAWYIPGLCCRDVAYHSAPADDVQTLSLIRHKNANLRATSVSVPTITSESSTWRGSTRMDSRWMQEYIASTDALVCNGSAGQAVS</sequence>
<proteinExistence type="predicted"/>
<reference evidence="1 2" key="2">
    <citation type="journal article" date="2013" name="Genome Biol. Evol.">
        <title>Genome sequencing of Giardia lamblia genotypes A2 and B isolates (DH and GS) and comparative analysis with the genomes of genotypes A1 and E (WB and Pig).</title>
        <authorList>
            <person name="Adam R.D."/>
            <person name="Dahlstrom E.W."/>
            <person name="Martens C.A."/>
            <person name="Bruno D.P."/>
            <person name="Barbian K.D."/>
            <person name="Ricklefs S.M."/>
            <person name="Hernandez M.M."/>
            <person name="Narla N.P."/>
            <person name="Patel R.B."/>
            <person name="Porcella S.F."/>
            <person name="Nash T.E."/>
        </authorList>
    </citation>
    <scope>NUCLEOTIDE SEQUENCE [LARGE SCALE GENOMIC DNA]</scope>
    <source>
        <strain evidence="1 2">GS</strain>
    </source>
</reference>
<organism evidence="1 2">
    <name type="scientific">Giardia intestinalis</name>
    <name type="common">Giardia lamblia</name>
    <dbReference type="NCBI Taxonomy" id="5741"/>
    <lineage>
        <taxon>Eukaryota</taxon>
        <taxon>Metamonada</taxon>
        <taxon>Diplomonadida</taxon>
        <taxon>Hexamitidae</taxon>
        <taxon>Giardiinae</taxon>
        <taxon>Giardia</taxon>
    </lineage>
</organism>
<evidence type="ECO:0000313" key="2">
    <source>
        <dbReference type="Proteomes" id="UP000018040"/>
    </source>
</evidence>
<protein>
    <submittedName>
        <fullName evidence="1">SMAP</fullName>
    </submittedName>
</protein>
<accession>V6TPS5</accession>
<comment type="caution">
    <text evidence="1">The sequence shown here is derived from an EMBL/GenBank/DDBJ whole genome shotgun (WGS) entry which is preliminary data.</text>
</comment>
<dbReference type="Proteomes" id="UP000018040">
    <property type="component" value="Unassembled WGS sequence"/>
</dbReference>
<gene>
    <name evidence="1" type="ORF">GSB_152391</name>
</gene>
<dbReference type="EMBL" id="AHHH01000156">
    <property type="protein sequence ID" value="ESU40983.1"/>
    <property type="molecule type" value="Genomic_DNA"/>
</dbReference>
<name>V6TPS5_GIAIN</name>